<accession>A0A7D6BBM0</accession>
<organism evidence="1 2">
    <name type="scientific">Fermentimicrarchaeum limneticum</name>
    <dbReference type="NCBI Taxonomy" id="2795018"/>
    <lineage>
        <taxon>Archaea</taxon>
        <taxon>Candidatus Micrarchaeota</taxon>
        <taxon>Candidatus Fermentimicrarchaeales</taxon>
        <taxon>Candidatus Fermentimicrarchaeaceae</taxon>
        <taxon>Candidatus Fermentimicrarchaeum</taxon>
    </lineage>
</organism>
<dbReference type="Gene3D" id="3.10.20.30">
    <property type="match status" value="1"/>
</dbReference>
<dbReference type="KEGG" id="flt:Sv326_0104"/>
<dbReference type="Proteomes" id="UP000510821">
    <property type="component" value="Chromosome"/>
</dbReference>
<dbReference type="SUPFAM" id="SSF54285">
    <property type="entry name" value="MoaD/ThiS"/>
    <property type="match status" value="1"/>
</dbReference>
<evidence type="ECO:0008006" key="3">
    <source>
        <dbReference type="Google" id="ProtNLM"/>
    </source>
</evidence>
<evidence type="ECO:0000313" key="2">
    <source>
        <dbReference type="Proteomes" id="UP000510821"/>
    </source>
</evidence>
<dbReference type="InterPro" id="IPR012675">
    <property type="entry name" value="Beta-grasp_dom_sf"/>
</dbReference>
<proteinExistence type="predicted"/>
<dbReference type="InterPro" id="IPR016155">
    <property type="entry name" value="Mopterin_synth/thiamin_S_b"/>
</dbReference>
<dbReference type="EMBL" id="CP058998">
    <property type="protein sequence ID" value="QLJ52279.1"/>
    <property type="molecule type" value="Genomic_DNA"/>
</dbReference>
<dbReference type="InterPro" id="IPR003749">
    <property type="entry name" value="ThiS/MoaD-like"/>
</dbReference>
<dbReference type="AlphaFoldDB" id="A0A7D6BBM0"/>
<protein>
    <recommendedName>
        <fullName evidence="3">Thiamine biosynthesis protein ThiS</fullName>
    </recommendedName>
</protein>
<name>A0A7D6BBM0_FERL1</name>
<reference evidence="2" key="1">
    <citation type="submission" date="2020-07" db="EMBL/GenBank/DDBJ databases">
        <title>Metabolic diversity and evolutionary history of the archaeal phylum ###Micrarchaeota### uncovered from a freshwater lake metagenome.</title>
        <authorList>
            <person name="Kadnikov V.V."/>
            <person name="Savvichev A.S."/>
            <person name="Mardanov A.V."/>
            <person name="Beletsky A.V."/>
            <person name="Chupakov A.V."/>
            <person name="Kokryatskaya N.M."/>
            <person name="Pimenov N.V."/>
            <person name="Ravin N.V."/>
        </authorList>
    </citation>
    <scope>NUCLEOTIDE SEQUENCE [LARGE SCALE GENOMIC DNA]</scope>
</reference>
<gene>
    <name evidence="1" type="ORF">Sv326_0104</name>
</gene>
<sequence>MGSFKVKLNGKYAKVRWKNGMRIIDFMHQLCVNRETHLAKKNGRLVSELEEVSAKDRIEIFGVVYGG</sequence>
<evidence type="ECO:0000313" key="1">
    <source>
        <dbReference type="EMBL" id="QLJ52279.1"/>
    </source>
</evidence>
<dbReference type="Pfam" id="PF02597">
    <property type="entry name" value="ThiS"/>
    <property type="match status" value="1"/>
</dbReference>